<protein>
    <submittedName>
        <fullName evidence="1">Uncharacterized protein</fullName>
    </submittedName>
</protein>
<organism evidence="1 2">
    <name type="scientific">Araneus ventricosus</name>
    <name type="common">Orbweaver spider</name>
    <name type="synonym">Epeira ventricosa</name>
    <dbReference type="NCBI Taxonomy" id="182803"/>
    <lineage>
        <taxon>Eukaryota</taxon>
        <taxon>Metazoa</taxon>
        <taxon>Ecdysozoa</taxon>
        <taxon>Arthropoda</taxon>
        <taxon>Chelicerata</taxon>
        <taxon>Arachnida</taxon>
        <taxon>Araneae</taxon>
        <taxon>Araneomorphae</taxon>
        <taxon>Entelegynae</taxon>
        <taxon>Araneoidea</taxon>
        <taxon>Araneidae</taxon>
        <taxon>Araneus</taxon>
    </lineage>
</organism>
<accession>A0A4Y2H779</accession>
<dbReference type="EMBL" id="BGPR01001737">
    <property type="protein sequence ID" value="GBM60766.1"/>
    <property type="molecule type" value="Genomic_DNA"/>
</dbReference>
<keyword evidence="2" id="KW-1185">Reference proteome</keyword>
<dbReference type="Proteomes" id="UP000499080">
    <property type="component" value="Unassembled WGS sequence"/>
</dbReference>
<proteinExistence type="predicted"/>
<evidence type="ECO:0000313" key="1">
    <source>
        <dbReference type="EMBL" id="GBM60766.1"/>
    </source>
</evidence>
<dbReference type="AlphaFoldDB" id="A0A4Y2H779"/>
<sequence length="113" mass="13119">MQKLWILKIRDIRNIHKNGLVVLLSSADAVARIEAEIENTDNLRSNIVSRHSKKPNPRILYDIPLHTSLEEIQSAILTHTDIDQPLKLRFHFSGSNPNTKHWVFETIENEFNI</sequence>
<gene>
    <name evidence="1" type="ORF">AVEN_233832_1</name>
</gene>
<evidence type="ECO:0000313" key="2">
    <source>
        <dbReference type="Proteomes" id="UP000499080"/>
    </source>
</evidence>
<comment type="caution">
    <text evidence="1">The sequence shown here is derived from an EMBL/GenBank/DDBJ whole genome shotgun (WGS) entry which is preliminary data.</text>
</comment>
<reference evidence="1 2" key="1">
    <citation type="journal article" date="2019" name="Sci. Rep.">
        <title>Orb-weaving spider Araneus ventricosus genome elucidates the spidroin gene catalogue.</title>
        <authorList>
            <person name="Kono N."/>
            <person name="Nakamura H."/>
            <person name="Ohtoshi R."/>
            <person name="Moran D.A.P."/>
            <person name="Shinohara A."/>
            <person name="Yoshida Y."/>
            <person name="Fujiwara M."/>
            <person name="Mori M."/>
            <person name="Tomita M."/>
            <person name="Arakawa K."/>
        </authorList>
    </citation>
    <scope>NUCLEOTIDE SEQUENCE [LARGE SCALE GENOMIC DNA]</scope>
</reference>
<name>A0A4Y2H779_ARAVE</name>